<name>A0AA86NM12_9EUKA</name>
<dbReference type="PROSITE" id="PS50090">
    <property type="entry name" value="MYB_LIKE"/>
    <property type="match status" value="1"/>
</dbReference>
<keyword evidence="2" id="KW-0238">DNA-binding</keyword>
<evidence type="ECO:0000313" key="4">
    <source>
        <dbReference type="Proteomes" id="UP001642409"/>
    </source>
</evidence>
<dbReference type="AlphaFoldDB" id="A0AA86NM12"/>
<evidence type="ECO:0000313" key="2">
    <source>
        <dbReference type="EMBL" id="CAI9922460.1"/>
    </source>
</evidence>
<dbReference type="Proteomes" id="UP001642409">
    <property type="component" value="Unassembled WGS sequence"/>
</dbReference>
<gene>
    <name evidence="2" type="ORF">HINF_LOCUS10105</name>
    <name evidence="3" type="ORF">HINF_LOCUS11223</name>
</gene>
<evidence type="ECO:0000313" key="3">
    <source>
        <dbReference type="EMBL" id="CAL5990176.1"/>
    </source>
</evidence>
<reference evidence="3 4" key="2">
    <citation type="submission" date="2024-07" db="EMBL/GenBank/DDBJ databases">
        <authorList>
            <person name="Akdeniz Z."/>
        </authorList>
    </citation>
    <scope>NUCLEOTIDE SEQUENCE [LARGE SCALE GENOMIC DNA]</scope>
</reference>
<organism evidence="2">
    <name type="scientific">Hexamita inflata</name>
    <dbReference type="NCBI Taxonomy" id="28002"/>
    <lineage>
        <taxon>Eukaryota</taxon>
        <taxon>Metamonada</taxon>
        <taxon>Diplomonadida</taxon>
        <taxon>Hexamitidae</taxon>
        <taxon>Hexamitinae</taxon>
        <taxon>Hexamita</taxon>
    </lineage>
</organism>
<comment type="caution">
    <text evidence="2">The sequence shown here is derived from an EMBL/GenBank/DDBJ whole genome shotgun (WGS) entry which is preliminary data.</text>
</comment>
<reference evidence="2" key="1">
    <citation type="submission" date="2023-06" db="EMBL/GenBank/DDBJ databases">
        <authorList>
            <person name="Kurt Z."/>
        </authorList>
    </citation>
    <scope>NUCLEOTIDE SEQUENCE</scope>
</reference>
<feature type="domain" description="Myb-like" evidence="1">
    <location>
        <begin position="30"/>
        <end position="73"/>
    </location>
</feature>
<dbReference type="CDD" id="cd00167">
    <property type="entry name" value="SANT"/>
    <property type="match status" value="1"/>
</dbReference>
<dbReference type="Gene3D" id="1.10.10.60">
    <property type="entry name" value="Homeodomain-like"/>
    <property type="match status" value="1"/>
</dbReference>
<sequence>MQVSQIQIDNWLSSYSSISYKRSDIECQFWTDSDIALLYYAHSKYDRDWQSIAQKYFPSRTANQLKCKFNYLIRKMKQCRCPDQVQAVQVLNLVGNKL</sequence>
<dbReference type="InterPro" id="IPR009057">
    <property type="entry name" value="Homeodomain-like_sf"/>
</dbReference>
<dbReference type="EMBL" id="CATOUU010000248">
    <property type="protein sequence ID" value="CAI9922460.1"/>
    <property type="molecule type" value="Genomic_DNA"/>
</dbReference>
<protein>
    <submittedName>
        <fullName evidence="2">Myb-like DNA-binding domain-containing protein</fullName>
    </submittedName>
    <submittedName>
        <fullName evidence="3">Myb-like_DNA-binding domain-containing protein</fullName>
    </submittedName>
</protein>
<dbReference type="InterPro" id="IPR001005">
    <property type="entry name" value="SANT/Myb"/>
</dbReference>
<proteinExistence type="predicted"/>
<dbReference type="Pfam" id="PF13921">
    <property type="entry name" value="Myb_DNA-bind_6"/>
    <property type="match status" value="1"/>
</dbReference>
<accession>A0AA86NM12</accession>
<keyword evidence="4" id="KW-1185">Reference proteome</keyword>
<dbReference type="SMART" id="SM00717">
    <property type="entry name" value="SANT"/>
    <property type="match status" value="1"/>
</dbReference>
<evidence type="ECO:0000259" key="1">
    <source>
        <dbReference type="PROSITE" id="PS50090"/>
    </source>
</evidence>
<dbReference type="EMBL" id="CAXDID020000024">
    <property type="protein sequence ID" value="CAL5990176.1"/>
    <property type="molecule type" value="Genomic_DNA"/>
</dbReference>
<dbReference type="GO" id="GO:0003677">
    <property type="term" value="F:DNA binding"/>
    <property type="evidence" value="ECO:0007669"/>
    <property type="project" value="UniProtKB-KW"/>
</dbReference>
<dbReference type="SUPFAM" id="SSF46689">
    <property type="entry name" value="Homeodomain-like"/>
    <property type="match status" value="1"/>
</dbReference>